<keyword evidence="4" id="KW-0812">Transmembrane</keyword>
<gene>
    <name evidence="6" type="ORF">F9U64_14185</name>
</gene>
<dbReference type="Gene3D" id="1.10.10.60">
    <property type="entry name" value="Homeodomain-like"/>
    <property type="match status" value="2"/>
</dbReference>
<dbReference type="PRINTS" id="PR00032">
    <property type="entry name" value="HTHARAC"/>
</dbReference>
<keyword evidence="1" id="KW-0805">Transcription regulation</keyword>
<dbReference type="SMART" id="SM00342">
    <property type="entry name" value="HTH_ARAC"/>
    <property type="match status" value="1"/>
</dbReference>
<dbReference type="Pfam" id="PF17853">
    <property type="entry name" value="GGDEF_2"/>
    <property type="match status" value="1"/>
</dbReference>
<evidence type="ECO:0000313" key="7">
    <source>
        <dbReference type="Proteomes" id="UP000480246"/>
    </source>
</evidence>
<dbReference type="GO" id="GO:0003700">
    <property type="term" value="F:DNA-binding transcription factor activity"/>
    <property type="evidence" value="ECO:0007669"/>
    <property type="project" value="InterPro"/>
</dbReference>
<dbReference type="OrthoDB" id="368621at2"/>
<keyword evidence="7" id="KW-1185">Reference proteome</keyword>
<evidence type="ECO:0000313" key="6">
    <source>
        <dbReference type="EMBL" id="KAB8130771.1"/>
    </source>
</evidence>
<organism evidence="6 7">
    <name type="scientific">Gracilibacillus oryzae</name>
    <dbReference type="NCBI Taxonomy" id="1672701"/>
    <lineage>
        <taxon>Bacteria</taxon>
        <taxon>Bacillati</taxon>
        <taxon>Bacillota</taxon>
        <taxon>Bacilli</taxon>
        <taxon>Bacillales</taxon>
        <taxon>Bacillaceae</taxon>
        <taxon>Gracilibacillus</taxon>
    </lineage>
</organism>
<feature type="transmembrane region" description="Helical" evidence="4">
    <location>
        <begin position="293"/>
        <end position="315"/>
    </location>
</feature>
<dbReference type="GO" id="GO:0043565">
    <property type="term" value="F:sequence-specific DNA binding"/>
    <property type="evidence" value="ECO:0007669"/>
    <property type="project" value="InterPro"/>
</dbReference>
<dbReference type="InterPro" id="IPR041522">
    <property type="entry name" value="CdaR_GGDEF"/>
</dbReference>
<accession>A0A7C8GS86</accession>
<dbReference type="InterPro" id="IPR018062">
    <property type="entry name" value="HTH_AraC-typ_CS"/>
</dbReference>
<reference evidence="6 7" key="1">
    <citation type="submission" date="2019-10" db="EMBL/GenBank/DDBJ databases">
        <title>Gracilibacillus sp. nov. isolated from rice seeds.</title>
        <authorList>
            <person name="He S."/>
        </authorList>
    </citation>
    <scope>NUCLEOTIDE SEQUENCE [LARGE SCALE GENOMIC DNA]</scope>
    <source>
        <strain evidence="6 7">TD8</strain>
    </source>
</reference>
<dbReference type="PANTHER" id="PTHR43280:SF28">
    <property type="entry name" value="HTH-TYPE TRANSCRIPTIONAL ACTIVATOR RHAS"/>
    <property type="match status" value="1"/>
</dbReference>
<dbReference type="InterPro" id="IPR009057">
    <property type="entry name" value="Homeodomain-like_sf"/>
</dbReference>
<name>A0A7C8GS86_9BACI</name>
<feature type="domain" description="HTH araC/xylS-type" evidence="5">
    <location>
        <begin position="655"/>
        <end position="754"/>
    </location>
</feature>
<protein>
    <submittedName>
        <fullName evidence="6">Helix-turn-helix domain-containing protein</fullName>
    </submittedName>
</protein>
<dbReference type="EMBL" id="WEID01000069">
    <property type="protein sequence ID" value="KAB8130771.1"/>
    <property type="molecule type" value="Genomic_DNA"/>
</dbReference>
<evidence type="ECO:0000256" key="2">
    <source>
        <dbReference type="ARBA" id="ARBA00023125"/>
    </source>
</evidence>
<dbReference type="SUPFAM" id="SSF46689">
    <property type="entry name" value="Homeodomain-like"/>
    <property type="match status" value="1"/>
</dbReference>
<dbReference type="AlphaFoldDB" id="A0A7C8GS86"/>
<dbReference type="PANTHER" id="PTHR43280">
    <property type="entry name" value="ARAC-FAMILY TRANSCRIPTIONAL REGULATOR"/>
    <property type="match status" value="1"/>
</dbReference>
<sequence>MNRIGSSKLFRRYFLSYLIILMIPLLAGFITYHVSIKTAEKYSIINSTQILQQGKTILEQRMDELDRFVRQIASNNDLNTLLNKNVTEKTRIVSSVKQLSEEISPISVTNEFLEGFYIYFRRMDLVMVPGSVYFRPDHFYQQYHYTNLTVTEWKQTVLEGPRQILPSKEFVNGEEVKDVITYMQPLPMNSFSNYNGSLVIPIDTDKINKLLNGISMQFGGWVFVMDNDRNIITSNGIEEADIQKLPPLSTDNNQTYLDDGTLLISIESERNNWTYVAGIPSSALTRQAAPIKYITWFVTIGTLILGFVICLFFAYRNSRPITKLVKTLKEYTGTESNNEYDFLHGNISKLIAAKTDLQLQIAEQVPLIKDAFLKQLLSGEMTEKDENLFEFARLANIELSTNKGNVIVLKIEGYEELMSKDIYEELQAIRLVIHEESKKHDNNFYLTNVNSDKLVYIFIDEQGQEKFTDNIEKMFQSLQAYLYKEYRIMLKVGAGHRFETFSEISRSYHEAKQAIEYAVLHTETCKVHWYDDVMKETAVLYYPLEYEFRLLKNLKDGEADEAKKIISELFSENIDKRCLPADMLEQFLYEVKGTFLKSLDQYIFPDKAEYALKKLASIQVSEDLLKTKSLMMDFIDYYCQKVNKERQKSNDSLVNDIREFLENTYPNADLTIYSIAEQFGRPEKYMTQLFKEETGEYIYEYLEKIRIDESLNLLENTNYTVNEISEKVGYNSAHSFRRAFKRMNNVTPTQFRNSLDK</sequence>
<keyword evidence="2" id="KW-0238">DNA-binding</keyword>
<dbReference type="Proteomes" id="UP000480246">
    <property type="component" value="Unassembled WGS sequence"/>
</dbReference>
<evidence type="ECO:0000259" key="5">
    <source>
        <dbReference type="PROSITE" id="PS01124"/>
    </source>
</evidence>
<evidence type="ECO:0000256" key="4">
    <source>
        <dbReference type="SAM" id="Phobius"/>
    </source>
</evidence>
<evidence type="ECO:0000256" key="1">
    <source>
        <dbReference type="ARBA" id="ARBA00023015"/>
    </source>
</evidence>
<evidence type="ECO:0000256" key="3">
    <source>
        <dbReference type="ARBA" id="ARBA00023163"/>
    </source>
</evidence>
<dbReference type="InterPro" id="IPR020449">
    <property type="entry name" value="Tscrpt_reg_AraC-type_HTH"/>
</dbReference>
<dbReference type="Pfam" id="PF12833">
    <property type="entry name" value="HTH_18"/>
    <property type="match status" value="1"/>
</dbReference>
<proteinExistence type="predicted"/>
<dbReference type="InterPro" id="IPR018060">
    <property type="entry name" value="HTH_AraC"/>
</dbReference>
<keyword evidence="4" id="KW-1133">Transmembrane helix</keyword>
<keyword evidence="3" id="KW-0804">Transcription</keyword>
<keyword evidence="4" id="KW-0472">Membrane</keyword>
<feature type="transmembrane region" description="Helical" evidence="4">
    <location>
        <begin position="12"/>
        <end position="34"/>
    </location>
</feature>
<dbReference type="RefSeq" id="WP_153404830.1">
    <property type="nucleotide sequence ID" value="NZ_ML762434.1"/>
</dbReference>
<dbReference type="PROSITE" id="PS00041">
    <property type="entry name" value="HTH_ARAC_FAMILY_1"/>
    <property type="match status" value="1"/>
</dbReference>
<comment type="caution">
    <text evidence="6">The sequence shown here is derived from an EMBL/GenBank/DDBJ whole genome shotgun (WGS) entry which is preliminary data.</text>
</comment>
<dbReference type="PROSITE" id="PS01124">
    <property type="entry name" value="HTH_ARAC_FAMILY_2"/>
    <property type="match status" value="1"/>
</dbReference>